<comment type="caution">
    <text evidence="2">The sequence shown here is derived from an EMBL/GenBank/DDBJ whole genome shotgun (WGS) entry which is preliminary data.</text>
</comment>
<dbReference type="AlphaFoldDB" id="A0A356W5K8"/>
<gene>
    <name evidence="2" type="ORF">DD728_04950</name>
</gene>
<dbReference type="InterPro" id="IPR024072">
    <property type="entry name" value="DHFR-like_dom_sf"/>
</dbReference>
<feature type="non-terminal residue" evidence="2">
    <location>
        <position position="31"/>
    </location>
</feature>
<dbReference type="SUPFAM" id="SSF53597">
    <property type="entry name" value="Dihydrofolate reductase-like"/>
    <property type="match status" value="1"/>
</dbReference>
<accession>A0A356W5K8</accession>
<proteinExistence type="predicted"/>
<protein>
    <submittedName>
        <fullName evidence="2">Riboflavin biosynthesis protein RibD</fullName>
    </submittedName>
</protein>
<organism evidence="2 3">
    <name type="scientific">Hyphomonas atlantica</name>
    <dbReference type="NCBI Taxonomy" id="1280948"/>
    <lineage>
        <taxon>Bacteria</taxon>
        <taxon>Pseudomonadati</taxon>
        <taxon>Pseudomonadota</taxon>
        <taxon>Alphaproteobacteria</taxon>
        <taxon>Hyphomonadales</taxon>
        <taxon>Hyphomonadaceae</taxon>
        <taxon>Hyphomonas</taxon>
    </lineage>
</organism>
<sequence>MSGVKVTLKIATSLDARIALSDGTSQWITCS</sequence>
<evidence type="ECO:0000313" key="3">
    <source>
        <dbReference type="Proteomes" id="UP000263957"/>
    </source>
</evidence>
<reference evidence="2 3" key="1">
    <citation type="journal article" date="2018" name="Nat. Biotechnol.">
        <title>A standardized bacterial taxonomy based on genome phylogeny substantially revises the tree of life.</title>
        <authorList>
            <person name="Parks D.H."/>
            <person name="Chuvochina M."/>
            <person name="Waite D.W."/>
            <person name="Rinke C."/>
            <person name="Skarshewski A."/>
            <person name="Chaumeil P.A."/>
            <person name="Hugenholtz P."/>
        </authorList>
    </citation>
    <scope>NUCLEOTIDE SEQUENCE [LARGE SCALE GENOMIC DNA]</scope>
    <source>
        <strain evidence="2">UBA10378</strain>
    </source>
</reference>
<dbReference type="Pfam" id="PF01872">
    <property type="entry name" value="RibD_C"/>
    <property type="match status" value="1"/>
</dbReference>
<dbReference type="Proteomes" id="UP000263957">
    <property type="component" value="Unassembled WGS sequence"/>
</dbReference>
<dbReference type="GO" id="GO:0009231">
    <property type="term" value="P:riboflavin biosynthetic process"/>
    <property type="evidence" value="ECO:0007669"/>
    <property type="project" value="InterPro"/>
</dbReference>
<evidence type="ECO:0000313" key="2">
    <source>
        <dbReference type="EMBL" id="HBQ48222.1"/>
    </source>
</evidence>
<dbReference type="Gene3D" id="3.40.430.10">
    <property type="entry name" value="Dihydrofolate Reductase, subunit A"/>
    <property type="match status" value="1"/>
</dbReference>
<evidence type="ECO:0000259" key="1">
    <source>
        <dbReference type="Pfam" id="PF01872"/>
    </source>
</evidence>
<name>A0A356W5K8_9PROT</name>
<dbReference type="InterPro" id="IPR002734">
    <property type="entry name" value="RibDG_C"/>
</dbReference>
<dbReference type="GO" id="GO:0008703">
    <property type="term" value="F:5-amino-6-(5-phosphoribosylamino)uracil reductase activity"/>
    <property type="evidence" value="ECO:0007669"/>
    <property type="project" value="InterPro"/>
</dbReference>
<dbReference type="EMBL" id="DOGS01000102">
    <property type="protein sequence ID" value="HBQ48222.1"/>
    <property type="molecule type" value="Genomic_DNA"/>
</dbReference>
<feature type="domain" description="Bacterial bifunctional deaminase-reductase C-terminal" evidence="1">
    <location>
        <begin position="5"/>
        <end position="30"/>
    </location>
</feature>